<reference evidence="7 8" key="1">
    <citation type="journal article" name="Front. Microbiol.">
        <title>Sugar Metabolism of the First Thermophilic Planctomycete Thermogutta terrifontis: Comparative Genomic and Transcriptomic Approaches.</title>
        <authorList>
            <person name="Elcheninov A.G."/>
            <person name="Menzel P."/>
            <person name="Gudbergsdottir S.R."/>
            <person name="Slesarev A.I."/>
            <person name="Kadnikov V.V."/>
            <person name="Krogh A."/>
            <person name="Bonch-Osmolovskaya E.A."/>
            <person name="Peng X."/>
            <person name="Kublanov I.V."/>
        </authorList>
    </citation>
    <scope>NUCLEOTIDE SEQUENCE [LARGE SCALE GENOMIC DNA]</scope>
    <source>
        <strain evidence="7 8">R1</strain>
    </source>
</reference>
<keyword evidence="3 6" id="KW-0812">Transmembrane</keyword>
<feature type="transmembrane region" description="Helical" evidence="6">
    <location>
        <begin position="310"/>
        <end position="326"/>
    </location>
</feature>
<evidence type="ECO:0000256" key="6">
    <source>
        <dbReference type="SAM" id="Phobius"/>
    </source>
</evidence>
<keyword evidence="4 6" id="KW-1133">Transmembrane helix</keyword>
<dbReference type="AlphaFoldDB" id="A0A286RGE7"/>
<feature type="transmembrane region" description="Helical" evidence="6">
    <location>
        <begin position="255"/>
        <end position="279"/>
    </location>
</feature>
<feature type="transmembrane region" description="Helical" evidence="6">
    <location>
        <begin position="123"/>
        <end position="142"/>
    </location>
</feature>
<keyword evidence="5 6" id="KW-0472">Membrane</keyword>
<evidence type="ECO:0000313" key="7">
    <source>
        <dbReference type="EMBL" id="ASV75030.1"/>
    </source>
</evidence>
<feature type="transmembrane region" description="Helical" evidence="6">
    <location>
        <begin position="21"/>
        <end position="41"/>
    </location>
</feature>
<dbReference type="PANTHER" id="PTHR32196">
    <property type="entry name" value="ABC TRANSPORTER PERMEASE PROTEIN YPHD-RELATED-RELATED"/>
    <property type="match status" value="1"/>
</dbReference>
<evidence type="ECO:0000256" key="2">
    <source>
        <dbReference type="ARBA" id="ARBA00022475"/>
    </source>
</evidence>
<evidence type="ECO:0000313" key="8">
    <source>
        <dbReference type="Proteomes" id="UP000215086"/>
    </source>
</evidence>
<dbReference type="CDD" id="cd06579">
    <property type="entry name" value="TM_PBP1_transp_AraH_like"/>
    <property type="match status" value="1"/>
</dbReference>
<feature type="transmembrane region" description="Helical" evidence="6">
    <location>
        <begin position="332"/>
        <end position="351"/>
    </location>
</feature>
<proteinExistence type="predicted"/>
<comment type="subcellular location">
    <subcellularLocation>
        <location evidence="1">Cell membrane</location>
        <topology evidence="1">Multi-pass membrane protein</topology>
    </subcellularLocation>
</comment>
<dbReference type="Pfam" id="PF02653">
    <property type="entry name" value="BPD_transp_2"/>
    <property type="match status" value="1"/>
</dbReference>
<keyword evidence="2" id="KW-1003">Cell membrane</keyword>
<feature type="transmembrane region" description="Helical" evidence="6">
    <location>
        <begin position="149"/>
        <end position="169"/>
    </location>
</feature>
<evidence type="ECO:0000256" key="1">
    <source>
        <dbReference type="ARBA" id="ARBA00004651"/>
    </source>
</evidence>
<feature type="transmembrane region" description="Helical" evidence="6">
    <location>
        <begin position="61"/>
        <end position="79"/>
    </location>
</feature>
<dbReference type="PANTHER" id="PTHR32196:SF72">
    <property type="entry name" value="RIBOSE IMPORT PERMEASE PROTEIN RBSC"/>
    <property type="match status" value="1"/>
</dbReference>
<organism evidence="7 8">
    <name type="scientific">Thermogutta terrifontis</name>
    <dbReference type="NCBI Taxonomy" id="1331910"/>
    <lineage>
        <taxon>Bacteria</taxon>
        <taxon>Pseudomonadati</taxon>
        <taxon>Planctomycetota</taxon>
        <taxon>Planctomycetia</taxon>
        <taxon>Pirellulales</taxon>
        <taxon>Thermoguttaceae</taxon>
        <taxon>Thermogutta</taxon>
    </lineage>
</organism>
<evidence type="ECO:0000256" key="5">
    <source>
        <dbReference type="ARBA" id="ARBA00023136"/>
    </source>
</evidence>
<dbReference type="KEGG" id="ttf:THTE_2428"/>
<dbReference type="GO" id="GO:0022857">
    <property type="term" value="F:transmembrane transporter activity"/>
    <property type="evidence" value="ECO:0007669"/>
    <property type="project" value="InterPro"/>
</dbReference>
<feature type="transmembrane region" description="Helical" evidence="6">
    <location>
        <begin position="285"/>
        <end position="303"/>
    </location>
</feature>
<dbReference type="RefSeq" id="WP_095415206.1">
    <property type="nucleotide sequence ID" value="NZ_CP018477.1"/>
</dbReference>
<gene>
    <name evidence="7" type="ORF">THTE_2428</name>
</gene>
<keyword evidence="8" id="KW-1185">Reference proteome</keyword>
<sequence>MKLPNLANSFRFTRDMWSSPWVTAIGRFAALVAVFLFFAVLVEGGKFYTPRNLENILRQSAVYATAALGMTMIIIAGGIDLSVGSMIALSVVTVAWILDYHYAVPGSQGQVETVYLIHRWPVLLPWIALVAGVLVSVLAGFINGITVVGLRLVPFIVTLGTMGIFRGLAKGLAQEKDIYPREDTWLTRLMDPTLTSHDPHWRAWILPPGVWILIIAAIVAALVLRYTKLGRYIFAIGSNEETARLCGVPVGRVKIVTYTLGGLFTGLAGLMQFSFIGGIGQPTSAIAYELFVIAAVVIGGGSLMGGQGSILGSVIGALIITILYMGGQQMGWPKWVQETVIGMIIIAAVVIDRLRQQATT</sequence>
<evidence type="ECO:0000256" key="4">
    <source>
        <dbReference type="ARBA" id="ARBA00022989"/>
    </source>
</evidence>
<dbReference type="InterPro" id="IPR001851">
    <property type="entry name" value="ABC_transp_permease"/>
</dbReference>
<accession>A0A286RGE7</accession>
<name>A0A286RGE7_9BACT</name>
<dbReference type="OrthoDB" id="9813906at2"/>
<protein>
    <submittedName>
        <fullName evidence="7">Ribose ABC transport system, permease protein RbsC</fullName>
    </submittedName>
</protein>
<evidence type="ECO:0000256" key="3">
    <source>
        <dbReference type="ARBA" id="ARBA00022692"/>
    </source>
</evidence>
<feature type="transmembrane region" description="Helical" evidence="6">
    <location>
        <begin position="204"/>
        <end position="224"/>
    </location>
</feature>
<dbReference type="GO" id="GO:0005886">
    <property type="term" value="C:plasma membrane"/>
    <property type="evidence" value="ECO:0007669"/>
    <property type="project" value="UniProtKB-SubCell"/>
</dbReference>
<dbReference type="Proteomes" id="UP000215086">
    <property type="component" value="Chromosome"/>
</dbReference>
<dbReference type="EMBL" id="CP018477">
    <property type="protein sequence ID" value="ASV75030.1"/>
    <property type="molecule type" value="Genomic_DNA"/>
</dbReference>